<dbReference type="OrthoDB" id="727588at2"/>
<feature type="domain" description="SusD-like N-terminal" evidence="7">
    <location>
        <begin position="22"/>
        <end position="222"/>
    </location>
</feature>
<evidence type="ECO:0000256" key="4">
    <source>
        <dbReference type="ARBA" id="ARBA00023136"/>
    </source>
</evidence>
<feature type="domain" description="RagB/SusD" evidence="6">
    <location>
        <begin position="331"/>
        <end position="543"/>
    </location>
</feature>
<keyword evidence="5" id="KW-0998">Cell outer membrane</keyword>
<evidence type="ECO:0000256" key="5">
    <source>
        <dbReference type="ARBA" id="ARBA00023237"/>
    </source>
</evidence>
<reference evidence="8 9" key="1">
    <citation type="submission" date="2018-06" db="EMBL/GenBank/DDBJ databases">
        <title>Pedobacter endophyticus sp. nov., an endophytic bacterium isolated from a leaf of Triticum aestivum.</title>
        <authorList>
            <person name="Zhang L."/>
        </authorList>
    </citation>
    <scope>NUCLEOTIDE SEQUENCE [LARGE SCALE GENOMIC DNA]</scope>
    <source>
        <strain evidence="8 9">CM134L-2</strain>
    </source>
</reference>
<dbReference type="Pfam" id="PF14322">
    <property type="entry name" value="SusD-like_3"/>
    <property type="match status" value="1"/>
</dbReference>
<keyword evidence="3" id="KW-0732">Signal</keyword>
<keyword evidence="4" id="KW-0472">Membrane</keyword>
<dbReference type="InterPro" id="IPR033985">
    <property type="entry name" value="SusD-like_N"/>
</dbReference>
<name>A0A3S3SP35_9SPHI</name>
<dbReference type="AlphaFoldDB" id="A0A3S3SP35"/>
<keyword evidence="9" id="KW-1185">Reference proteome</keyword>
<dbReference type="CDD" id="cd08977">
    <property type="entry name" value="SusD"/>
    <property type="match status" value="1"/>
</dbReference>
<dbReference type="Proteomes" id="UP000284120">
    <property type="component" value="Unassembled WGS sequence"/>
</dbReference>
<evidence type="ECO:0000313" key="9">
    <source>
        <dbReference type="Proteomes" id="UP000284120"/>
    </source>
</evidence>
<dbReference type="RefSeq" id="WP_113649338.1">
    <property type="nucleotide sequence ID" value="NZ_QMHN01000010.1"/>
</dbReference>
<protein>
    <submittedName>
        <fullName evidence="8">RagB/SusD family nutrient uptake outer membrane protein</fullName>
    </submittedName>
</protein>
<dbReference type="Gene3D" id="1.25.40.390">
    <property type="match status" value="1"/>
</dbReference>
<evidence type="ECO:0000313" key="8">
    <source>
        <dbReference type="EMBL" id="RWU03473.1"/>
    </source>
</evidence>
<dbReference type="GO" id="GO:0009279">
    <property type="term" value="C:cell outer membrane"/>
    <property type="evidence" value="ECO:0007669"/>
    <property type="project" value="UniProtKB-SubCell"/>
</dbReference>
<dbReference type="InterPro" id="IPR012944">
    <property type="entry name" value="SusD_RagB_dom"/>
</dbReference>
<sequence>MKNRIILLTLLSVLLLSSSCKKFLENEPKDFLSPDNYFRNEAEVKSALAGVYVTLGSEFTYGRHMVVDGAMDDLGYWNQSEVNIIDRLASWNYTSAQPQIMMMWQRLYEGIERANVLLENIDKAEMEEAKKAKYVGEIRFLRAYYHYLLTDLWGDIPVRLQSNQTVTDVNIPQTSAKEVLQMVVTEMEDVINNNHLEAASVYNHSSRVSITVAQAILARVYLKMAGEPLKIAGSYEKALSWANKVKDSGLHKLNPNYDEIFTNHSKNLFDIQYRESMWEADFTGNPTTDPGKGDKYSWIGVTNGIICYDESDALGYSYGYIRIRLKLWDLFEESDKRKYRSIAPHRYNVTNGQPYNQKLTTFTAIADRCAAKWRREEETLRPKVKNNNETNFPIIRYSDVLLMIAEAENEINGASTIALAAINEVRARAGVKPYATTTGTGVITITGQDDLRQVIRDERARELCFEGIRKHDLIRWGIFETSMQQAAAEPFLSANTVAGRTASAQQRTTMAAIASKMTEKYRLFPIPQKELNLNNKMKQNRFW</sequence>
<evidence type="ECO:0000259" key="7">
    <source>
        <dbReference type="Pfam" id="PF14322"/>
    </source>
</evidence>
<dbReference type="Pfam" id="PF07980">
    <property type="entry name" value="SusD_RagB"/>
    <property type="match status" value="1"/>
</dbReference>
<dbReference type="SUPFAM" id="SSF48452">
    <property type="entry name" value="TPR-like"/>
    <property type="match status" value="1"/>
</dbReference>
<evidence type="ECO:0000256" key="1">
    <source>
        <dbReference type="ARBA" id="ARBA00004442"/>
    </source>
</evidence>
<dbReference type="EMBL" id="SAYW01000010">
    <property type="protein sequence ID" value="RWU03473.1"/>
    <property type="molecule type" value="Genomic_DNA"/>
</dbReference>
<accession>A0A3S3SP35</accession>
<dbReference type="PROSITE" id="PS51257">
    <property type="entry name" value="PROKAR_LIPOPROTEIN"/>
    <property type="match status" value="1"/>
</dbReference>
<comment type="similarity">
    <text evidence="2">Belongs to the SusD family.</text>
</comment>
<evidence type="ECO:0000256" key="2">
    <source>
        <dbReference type="ARBA" id="ARBA00006275"/>
    </source>
</evidence>
<comment type="caution">
    <text evidence="8">The sequence shown here is derived from an EMBL/GenBank/DDBJ whole genome shotgun (WGS) entry which is preliminary data.</text>
</comment>
<dbReference type="InterPro" id="IPR011990">
    <property type="entry name" value="TPR-like_helical_dom_sf"/>
</dbReference>
<evidence type="ECO:0000259" key="6">
    <source>
        <dbReference type="Pfam" id="PF07980"/>
    </source>
</evidence>
<evidence type="ECO:0000256" key="3">
    <source>
        <dbReference type="ARBA" id="ARBA00022729"/>
    </source>
</evidence>
<organism evidence="8 9">
    <name type="scientific">Pedobacter chitinilyticus</name>
    <dbReference type="NCBI Taxonomy" id="2233776"/>
    <lineage>
        <taxon>Bacteria</taxon>
        <taxon>Pseudomonadati</taxon>
        <taxon>Bacteroidota</taxon>
        <taxon>Sphingobacteriia</taxon>
        <taxon>Sphingobacteriales</taxon>
        <taxon>Sphingobacteriaceae</taxon>
        <taxon>Pedobacter</taxon>
    </lineage>
</organism>
<proteinExistence type="inferred from homology"/>
<gene>
    <name evidence="8" type="ORF">DPV69_20685</name>
</gene>
<comment type="subcellular location">
    <subcellularLocation>
        <location evidence="1">Cell outer membrane</location>
    </subcellularLocation>
</comment>